<gene>
    <name evidence="1" type="ORF">PPRIM_AZ9-3.1.T0130128</name>
</gene>
<evidence type="ECO:0000313" key="1">
    <source>
        <dbReference type="EMBL" id="CAD8048901.1"/>
    </source>
</evidence>
<dbReference type="EMBL" id="CAJJDM010000010">
    <property type="protein sequence ID" value="CAD8048901.1"/>
    <property type="molecule type" value="Genomic_DNA"/>
</dbReference>
<keyword evidence="2" id="KW-1185">Reference proteome</keyword>
<comment type="caution">
    <text evidence="1">The sequence shown here is derived from an EMBL/GenBank/DDBJ whole genome shotgun (WGS) entry which is preliminary data.</text>
</comment>
<dbReference type="AlphaFoldDB" id="A0A8S1K2N1"/>
<name>A0A8S1K2N1_PARPR</name>
<accession>A0A8S1K2N1</accession>
<dbReference type="OMA" id="WKNIKVC"/>
<sequence length="226" mass="26486">MILITTLITLIYAAYDGTDYLKGEGNFVIEQNWIMNQTEEYLETQFITQGNEKYLKLHKKAESELSFKDGFYHLFQESQPQHIRFWFASGNKEIEDTNLRLKDTATDKTAVSFRCGYAGFVRVNDNQMITFYNSSVSSDAKIIWTQADILLNWDTQEVLIFMNESYMGSASFYHSEVTKVNEVMLYNLKPDTTSWWKNIKVCKERCDNFEFTQIVVICFALFILLF</sequence>
<dbReference type="Proteomes" id="UP000688137">
    <property type="component" value="Unassembled WGS sequence"/>
</dbReference>
<protein>
    <submittedName>
        <fullName evidence="1">Uncharacterized protein</fullName>
    </submittedName>
</protein>
<evidence type="ECO:0000313" key="2">
    <source>
        <dbReference type="Proteomes" id="UP000688137"/>
    </source>
</evidence>
<organism evidence="1 2">
    <name type="scientific">Paramecium primaurelia</name>
    <dbReference type="NCBI Taxonomy" id="5886"/>
    <lineage>
        <taxon>Eukaryota</taxon>
        <taxon>Sar</taxon>
        <taxon>Alveolata</taxon>
        <taxon>Ciliophora</taxon>
        <taxon>Intramacronucleata</taxon>
        <taxon>Oligohymenophorea</taxon>
        <taxon>Peniculida</taxon>
        <taxon>Parameciidae</taxon>
        <taxon>Paramecium</taxon>
    </lineage>
</organism>
<reference evidence="1" key="1">
    <citation type="submission" date="2021-01" db="EMBL/GenBank/DDBJ databases">
        <authorList>
            <consortium name="Genoscope - CEA"/>
            <person name="William W."/>
        </authorList>
    </citation>
    <scope>NUCLEOTIDE SEQUENCE</scope>
</reference>
<proteinExistence type="predicted"/>